<feature type="active site" description="Proton acceptor" evidence="5">
    <location>
        <position position="98"/>
    </location>
</feature>
<dbReference type="EC" id="2.4.2.29" evidence="5"/>
<dbReference type="FunFam" id="3.20.20.105:FF:000001">
    <property type="entry name" value="Queuine tRNA-ribosyltransferase"/>
    <property type="match status" value="1"/>
</dbReference>
<dbReference type="HAMAP" id="MF_00168">
    <property type="entry name" value="Q_tRNA_Tgt"/>
    <property type="match status" value="1"/>
</dbReference>
<dbReference type="Gene3D" id="3.20.20.105">
    <property type="entry name" value="Queuine tRNA-ribosyltransferase-like"/>
    <property type="match status" value="1"/>
</dbReference>
<feature type="region of interest" description="RNA binding; important for wobble base 34 recognition" evidence="5">
    <location>
        <begin position="281"/>
        <end position="285"/>
    </location>
</feature>
<evidence type="ECO:0000256" key="3">
    <source>
        <dbReference type="ARBA" id="ARBA00022694"/>
    </source>
</evidence>
<dbReference type="Pfam" id="PF01702">
    <property type="entry name" value="TGT"/>
    <property type="match status" value="1"/>
</dbReference>
<evidence type="ECO:0000256" key="2">
    <source>
        <dbReference type="ARBA" id="ARBA00022679"/>
    </source>
</evidence>
<dbReference type="InterPro" id="IPR050076">
    <property type="entry name" value="ArchSynthase1/Queuine_TRR"/>
</dbReference>
<organism evidence="7 8">
    <name type="scientific">Aminivibrio pyruvatiphilus</name>
    <dbReference type="NCBI Taxonomy" id="1005740"/>
    <lineage>
        <taxon>Bacteria</taxon>
        <taxon>Thermotogati</taxon>
        <taxon>Synergistota</taxon>
        <taxon>Synergistia</taxon>
        <taxon>Synergistales</taxon>
        <taxon>Aminobacteriaceae</taxon>
        <taxon>Aminivibrio</taxon>
    </lineage>
</organism>
<feature type="domain" description="tRNA-guanine(15) transglycosylase-like" evidence="6">
    <location>
        <begin position="19"/>
        <end position="375"/>
    </location>
</feature>
<evidence type="ECO:0000313" key="7">
    <source>
        <dbReference type="EMBL" id="TDY60244.1"/>
    </source>
</evidence>
<evidence type="ECO:0000256" key="4">
    <source>
        <dbReference type="ARBA" id="ARBA00050112"/>
    </source>
</evidence>
<sequence length="383" mass="42842">MNFPDTAFSFTLDAVCPVTGARAGTLHTPRGDIQTPVFMPVGTQATVKAMAPFELEEMGARIILANTYHLYLRPGADIVAEGGGLHGFMQWKRPILTDSGGFQVFSLSTLNRISDEGVWCRSHHDGTPHVMNPEWSMSVQKQLGSDIAMCFDQCAPWPCSREEAEGAVRRTALWAARSKEAHAREWQGERRQALFGIVQGSVWEDLRLRSAKDIIPMDFPGYAVGGLSVGEPHGDMYRILDSLKGVLPSGKPRYLMGVGRPDNLVEGVARGIDMFDCVLPTRNGRNGTLFTPYGAVNIKKKQYERDFTPVDPECDCYACRTFTRAYIRHLYRSGEILASRLCSWHNLRFLIRLGEEMRKAILEGRFPEFRRAFLGRFSGGEAE</sequence>
<dbReference type="NCBIfam" id="TIGR00430">
    <property type="entry name" value="Q_tRNA_tgt"/>
    <property type="match status" value="1"/>
</dbReference>
<dbReference type="SUPFAM" id="SSF51713">
    <property type="entry name" value="tRNA-guanine transglycosylase"/>
    <property type="match status" value="1"/>
</dbReference>
<keyword evidence="1 5" id="KW-0328">Glycosyltransferase</keyword>
<dbReference type="NCBIfam" id="TIGR00449">
    <property type="entry name" value="tgt_general"/>
    <property type="match status" value="1"/>
</dbReference>
<feature type="binding site" evidence="5">
    <location>
        <position position="345"/>
    </location>
    <ligand>
        <name>Zn(2+)</name>
        <dbReference type="ChEBI" id="CHEBI:29105"/>
    </ligand>
</feature>
<keyword evidence="3 5" id="KW-0819">tRNA processing</keyword>
<protein>
    <recommendedName>
        <fullName evidence="5">Queuine tRNA-ribosyltransferase</fullName>
        <ecNumber evidence="5">2.4.2.29</ecNumber>
    </recommendedName>
    <alternativeName>
        <fullName evidence="5">Guanine insertion enzyme</fullName>
    </alternativeName>
    <alternativeName>
        <fullName evidence="5">tRNA-guanine transglycosylase</fullName>
    </alternativeName>
</protein>
<feature type="binding site" evidence="5">
    <location>
        <position position="226"/>
    </location>
    <ligand>
        <name>substrate</name>
    </ligand>
</feature>
<dbReference type="Proteomes" id="UP000295066">
    <property type="component" value="Unassembled WGS sequence"/>
</dbReference>
<keyword evidence="5" id="KW-0671">Queuosine biosynthesis</keyword>
<dbReference type="UniPathway" id="UPA00392"/>
<feature type="region of interest" description="RNA binding" evidence="5">
    <location>
        <begin position="257"/>
        <end position="263"/>
    </location>
</feature>
<dbReference type="GO" id="GO:0005829">
    <property type="term" value="C:cytosol"/>
    <property type="evidence" value="ECO:0007669"/>
    <property type="project" value="TreeGrafter"/>
</dbReference>
<proteinExistence type="inferred from homology"/>
<dbReference type="InterPro" id="IPR004803">
    <property type="entry name" value="TGT"/>
</dbReference>
<feature type="binding site" evidence="5">
    <location>
        <position position="316"/>
    </location>
    <ligand>
        <name>Zn(2+)</name>
        <dbReference type="ChEBI" id="CHEBI:29105"/>
    </ligand>
</feature>
<evidence type="ECO:0000259" key="6">
    <source>
        <dbReference type="Pfam" id="PF01702"/>
    </source>
</evidence>
<accession>A0A4R8M599</accession>
<dbReference type="InterPro" id="IPR002616">
    <property type="entry name" value="tRNA_ribo_trans-like"/>
</dbReference>
<evidence type="ECO:0000256" key="5">
    <source>
        <dbReference type="HAMAP-Rule" id="MF_00168"/>
    </source>
</evidence>
<evidence type="ECO:0000256" key="1">
    <source>
        <dbReference type="ARBA" id="ARBA00022676"/>
    </source>
</evidence>
<dbReference type="RefSeq" id="WP_133957702.1">
    <property type="nucleotide sequence ID" value="NZ_SORI01000009.1"/>
</dbReference>
<comment type="function">
    <text evidence="5">Catalyzes the base-exchange of a guanine (G) residue with the queuine precursor 7-aminomethyl-7-deazaguanine (PreQ1) at position 34 (anticodon wobble position) in tRNAs with GU(N) anticodons (tRNA-Asp, -Asn, -His and -Tyr). Catalysis occurs through a double-displacement mechanism. The nucleophile active site attacks the C1' of nucleotide 34 to detach the guanine base from the RNA, forming a covalent enzyme-RNA intermediate. The proton acceptor active site deprotonates the incoming PreQ1, allowing a nucleophilic attack on the C1' of the ribose to form the product. After dissociation, two additional enzymatic reactions on the tRNA convert PreQ1 to queuine (Q), resulting in the hypermodified nucleoside queuosine (7-(((4,5-cis-dihydroxy-2-cyclopenten-1-yl)amino)methyl)-7-deazaguanosine).</text>
</comment>
<comment type="similarity">
    <text evidence="5">Belongs to the queuine tRNA-ribosyltransferase family.</text>
</comment>
<evidence type="ECO:0000313" key="8">
    <source>
        <dbReference type="Proteomes" id="UP000295066"/>
    </source>
</evidence>
<feature type="binding site" evidence="5">
    <location>
        <position position="152"/>
    </location>
    <ligand>
        <name>substrate</name>
    </ligand>
</feature>
<keyword evidence="5" id="KW-0479">Metal-binding</keyword>
<dbReference type="PANTHER" id="PTHR46499:SF1">
    <property type="entry name" value="QUEUINE TRNA-RIBOSYLTRANSFERASE"/>
    <property type="match status" value="1"/>
</dbReference>
<comment type="caution">
    <text evidence="7">The sequence shown here is derived from an EMBL/GenBank/DDBJ whole genome shotgun (WGS) entry which is preliminary data.</text>
</comment>
<comment type="cofactor">
    <cofactor evidence="5">
        <name>Zn(2+)</name>
        <dbReference type="ChEBI" id="CHEBI:29105"/>
    </cofactor>
    <text evidence="5">Binds 1 zinc ion per subunit.</text>
</comment>
<comment type="catalytic activity">
    <reaction evidence="4 5">
        <text>7-aminomethyl-7-carbaguanine + guanosine(34) in tRNA = 7-aminomethyl-7-carbaguanosine(34) in tRNA + guanine</text>
        <dbReference type="Rhea" id="RHEA:24104"/>
        <dbReference type="Rhea" id="RHEA-COMP:10341"/>
        <dbReference type="Rhea" id="RHEA-COMP:10342"/>
        <dbReference type="ChEBI" id="CHEBI:16235"/>
        <dbReference type="ChEBI" id="CHEBI:58703"/>
        <dbReference type="ChEBI" id="CHEBI:74269"/>
        <dbReference type="ChEBI" id="CHEBI:82833"/>
        <dbReference type="EC" id="2.4.2.29"/>
    </reaction>
</comment>
<dbReference type="AlphaFoldDB" id="A0A4R8M599"/>
<keyword evidence="2 5" id="KW-0808">Transferase</keyword>
<reference evidence="7 8" key="1">
    <citation type="submission" date="2019-03" db="EMBL/GenBank/DDBJ databases">
        <title>Genomic Encyclopedia of Type Strains, Phase IV (KMG-IV): sequencing the most valuable type-strain genomes for metagenomic binning, comparative biology and taxonomic classification.</title>
        <authorList>
            <person name="Goeker M."/>
        </authorList>
    </citation>
    <scope>NUCLEOTIDE SEQUENCE [LARGE SCALE GENOMIC DNA]</scope>
    <source>
        <strain evidence="7 8">DSM 25964</strain>
    </source>
</reference>
<dbReference type="OrthoDB" id="9805417at2"/>
<dbReference type="InterPro" id="IPR036511">
    <property type="entry name" value="TGT-like_sf"/>
</dbReference>
<comment type="pathway">
    <text evidence="5">tRNA modification; tRNA-queuosine biosynthesis.</text>
</comment>
<keyword evidence="5" id="KW-0862">Zinc</keyword>
<feature type="binding site" evidence="5">
    <location>
        <position position="314"/>
    </location>
    <ligand>
        <name>Zn(2+)</name>
        <dbReference type="ChEBI" id="CHEBI:29105"/>
    </ligand>
</feature>
<feature type="binding site" evidence="5">
    <location>
        <position position="319"/>
    </location>
    <ligand>
        <name>Zn(2+)</name>
        <dbReference type="ChEBI" id="CHEBI:29105"/>
    </ligand>
</feature>
<dbReference type="EMBL" id="SORI01000009">
    <property type="protein sequence ID" value="TDY60244.1"/>
    <property type="molecule type" value="Genomic_DNA"/>
</dbReference>
<dbReference type="PANTHER" id="PTHR46499">
    <property type="entry name" value="QUEUINE TRNA-RIBOSYLTRANSFERASE"/>
    <property type="match status" value="1"/>
</dbReference>
<keyword evidence="8" id="KW-1185">Reference proteome</keyword>
<feature type="binding site" evidence="5">
    <location>
        <position position="199"/>
    </location>
    <ligand>
        <name>substrate</name>
    </ligand>
</feature>
<feature type="binding site" evidence="5">
    <location>
        <begin position="98"/>
        <end position="102"/>
    </location>
    <ligand>
        <name>substrate</name>
    </ligand>
</feature>
<name>A0A4R8M599_9BACT</name>
<feature type="active site" description="Nucleophile" evidence="5">
    <location>
        <position position="276"/>
    </location>
</feature>
<dbReference type="GO" id="GO:0008479">
    <property type="term" value="F:tRNA-guanosine(34) queuine transglycosylase activity"/>
    <property type="evidence" value="ECO:0007669"/>
    <property type="project" value="UniProtKB-UniRule"/>
</dbReference>
<dbReference type="GO" id="GO:0046872">
    <property type="term" value="F:metal ion binding"/>
    <property type="evidence" value="ECO:0007669"/>
    <property type="project" value="UniProtKB-KW"/>
</dbReference>
<comment type="subunit">
    <text evidence="5">Homodimer. Within each dimer, one monomer is responsible for RNA recognition and catalysis, while the other monomer binds to the replacement base PreQ1.</text>
</comment>
<dbReference type="GO" id="GO:0008616">
    <property type="term" value="P:tRNA queuosine(34) biosynthetic process"/>
    <property type="evidence" value="ECO:0007669"/>
    <property type="project" value="UniProtKB-UniRule"/>
</dbReference>
<gene>
    <name evidence="5" type="primary">tgt</name>
    <name evidence="7" type="ORF">C8D99_109100</name>
</gene>